<proteinExistence type="predicted"/>
<evidence type="ECO:0000313" key="2">
    <source>
        <dbReference type="Proteomes" id="UP000053860"/>
    </source>
</evidence>
<dbReference type="EMBL" id="LGGN01000280">
    <property type="protein sequence ID" value="KUK76246.1"/>
    <property type="molecule type" value="Genomic_DNA"/>
</dbReference>
<name>A0A101HG55_9BACT</name>
<accession>A0A101HG55</accession>
<comment type="caution">
    <text evidence="1">The sequence shown here is derived from an EMBL/GenBank/DDBJ whole genome shotgun (WGS) entry which is preliminary data.</text>
</comment>
<feature type="non-terminal residue" evidence="1">
    <location>
        <position position="1"/>
    </location>
</feature>
<gene>
    <name evidence="1" type="ORF">XD92_1290</name>
</gene>
<sequence length="25" mass="2771">LIKKGIELIETGKASPEAVVREAYR</sequence>
<protein>
    <submittedName>
        <fullName evidence="1">Uncharacterized protein</fullName>
    </submittedName>
</protein>
<dbReference type="Proteomes" id="UP000053860">
    <property type="component" value="Unassembled WGS sequence"/>
</dbReference>
<reference evidence="2" key="1">
    <citation type="journal article" date="2015" name="MBio">
        <title>Genome-Resolved Metagenomic Analysis Reveals Roles for Candidate Phyla and Other Microbial Community Members in Biogeochemical Transformations in Oil Reservoirs.</title>
        <authorList>
            <person name="Hu P."/>
            <person name="Tom L."/>
            <person name="Singh A."/>
            <person name="Thomas B.C."/>
            <person name="Baker B.J."/>
            <person name="Piceno Y.M."/>
            <person name="Andersen G.L."/>
            <person name="Banfield J.F."/>
        </authorList>
    </citation>
    <scope>NUCLEOTIDE SEQUENCE [LARGE SCALE GENOMIC DNA]</scope>
</reference>
<evidence type="ECO:0000313" key="1">
    <source>
        <dbReference type="EMBL" id="KUK76246.1"/>
    </source>
</evidence>
<dbReference type="AlphaFoldDB" id="A0A101HG55"/>
<organism evidence="1 2">
    <name type="scientific">Proteiniphilum acetatigenes</name>
    <dbReference type="NCBI Taxonomy" id="294710"/>
    <lineage>
        <taxon>Bacteria</taxon>
        <taxon>Pseudomonadati</taxon>
        <taxon>Bacteroidota</taxon>
        <taxon>Bacteroidia</taxon>
        <taxon>Bacteroidales</taxon>
        <taxon>Dysgonomonadaceae</taxon>
        <taxon>Proteiniphilum</taxon>
    </lineage>
</organism>